<evidence type="ECO:0000313" key="3">
    <source>
        <dbReference type="Proteomes" id="UP000018468"/>
    </source>
</evidence>
<feature type="region of interest" description="Disordered" evidence="1">
    <location>
        <begin position="469"/>
        <end position="495"/>
    </location>
</feature>
<dbReference type="EMBL" id="AHAT01005679">
    <property type="status" value="NOT_ANNOTATED_CDS"/>
    <property type="molecule type" value="Genomic_DNA"/>
</dbReference>
<dbReference type="HOGENOM" id="CLU_430595_0_0_1"/>
<organism evidence="2 3">
    <name type="scientific">Lepisosteus oculatus</name>
    <name type="common">Spotted gar</name>
    <dbReference type="NCBI Taxonomy" id="7918"/>
    <lineage>
        <taxon>Eukaryota</taxon>
        <taxon>Metazoa</taxon>
        <taxon>Chordata</taxon>
        <taxon>Craniata</taxon>
        <taxon>Vertebrata</taxon>
        <taxon>Euteleostomi</taxon>
        <taxon>Actinopterygii</taxon>
        <taxon>Neopterygii</taxon>
        <taxon>Holostei</taxon>
        <taxon>Semionotiformes</taxon>
        <taxon>Lepisosteidae</taxon>
        <taxon>Lepisosteus</taxon>
    </lineage>
</organism>
<dbReference type="InParanoid" id="W5M6T1"/>
<feature type="region of interest" description="Disordered" evidence="1">
    <location>
        <begin position="554"/>
        <end position="587"/>
    </location>
</feature>
<reference evidence="2" key="3">
    <citation type="submission" date="2025-09" db="UniProtKB">
        <authorList>
            <consortium name="Ensembl"/>
        </authorList>
    </citation>
    <scope>IDENTIFICATION</scope>
</reference>
<dbReference type="AlphaFoldDB" id="W5M6T1"/>
<keyword evidence="3" id="KW-1185">Reference proteome</keyword>
<proteinExistence type="predicted"/>
<evidence type="ECO:0000256" key="1">
    <source>
        <dbReference type="SAM" id="MobiDB-lite"/>
    </source>
</evidence>
<name>W5M6T1_LEPOC</name>
<reference evidence="2" key="2">
    <citation type="submission" date="2025-08" db="UniProtKB">
        <authorList>
            <consortium name="Ensembl"/>
        </authorList>
    </citation>
    <scope>IDENTIFICATION</scope>
</reference>
<protein>
    <submittedName>
        <fullName evidence="2">Uncharacterized protein</fullName>
    </submittedName>
</protein>
<evidence type="ECO:0000313" key="2">
    <source>
        <dbReference type="Ensembl" id="ENSLOCP00000004089.1"/>
    </source>
</evidence>
<accession>W5M6T1</accession>
<dbReference type="Ensembl" id="ENSLOCT00000004097.1">
    <property type="protein sequence ID" value="ENSLOCP00000004089.1"/>
    <property type="gene ID" value="ENSLOCG00000003448.1"/>
</dbReference>
<dbReference type="Proteomes" id="UP000018468">
    <property type="component" value="Linkage group LG22"/>
</dbReference>
<dbReference type="eggNOG" id="ENOG502QUN2">
    <property type="taxonomic scope" value="Eukaryota"/>
</dbReference>
<feature type="compositionally biased region" description="Pro residues" evidence="1">
    <location>
        <begin position="575"/>
        <end position="587"/>
    </location>
</feature>
<sequence length="699" mass="79288">RMTGVASSAPQWLLKARTIIENSKEWKAFTADLFEAVQQQQTENHVSFFADLSEAEKALFLERAAKAICRGNAHKDVIAHIGSSLENILSGVVAAQMSDSGAVSTKSDLFQSHVRDGMVNLLHKWPDMKSKLHILFNHSLPSEIRKVAWRLYLSNTKARMDYLTLMSMNKVRSKADLDISQQCEALLSREPTFRSVKENTIGSKAMRNVLSYYHRMQHFKTRLPDSECVLLIPLVEASVADATPSTSVDTVTTLLVEEYITFMECRPAFMRSQSPGARDDAGSEEVFAEVAQMLDQKEQELSNAVREIHARQVHLFTCDSPHQSLLRGVKAILQPILTVFFVGYLNMTTLLYIWDQYIIGIDKPSYSCVPAFSFAFIQLLKDHLQACRTEGELAEVPKSRGPALVVQQFRGVISKHFHGDLYSALTRDEAETFPILDPVQAFFPPWTHLSSKELPLRTRPKDRRLAREERAARRADQQQRAEREEQLQRLRAEEEEERLQRQLEETKRVGSEQKLFLEEQLAQERQHRYEMQKRAEEQISQLQAEIKKIREEKLVAIPGTPPPSPESKTSRLDRPPSPAPQHAPPPAVPIAVSAVRQVNGRTPGSVAADLLQAVMQTANTIVNGHNMEREELDSSTQDQLHSYREAVRNAELEVCGRYLDADEVEHMTEPVKSELKKRLAAAVKRGVEARYRARVMQAK</sequence>
<reference evidence="3" key="1">
    <citation type="submission" date="2011-12" db="EMBL/GenBank/DDBJ databases">
        <title>The Draft Genome of Lepisosteus oculatus.</title>
        <authorList>
            <consortium name="The Broad Institute Genome Assembly &amp; Analysis Group"/>
            <consortium name="Computational R&amp;D Group"/>
            <consortium name="and Sequencing Platform"/>
            <person name="Di Palma F."/>
            <person name="Alfoldi J."/>
            <person name="Johnson J."/>
            <person name="Berlin A."/>
            <person name="Gnerre S."/>
            <person name="Jaffe D."/>
            <person name="MacCallum I."/>
            <person name="Young S."/>
            <person name="Walker B.J."/>
            <person name="Lander E.S."/>
            <person name="Lindblad-Toh K."/>
        </authorList>
    </citation>
    <scope>NUCLEOTIDE SEQUENCE [LARGE SCALE GENOMIC DNA]</scope>
</reference>
<dbReference type="OMA" id="PAREKIV"/>
<dbReference type="Bgee" id="ENSLOCG00000003448">
    <property type="expression patterns" value="Expressed in pharyngeal gill and 8 other cell types or tissues"/>
</dbReference>
<dbReference type="STRING" id="7918.ENSLOCP00000004089"/>